<evidence type="ECO:0000256" key="6">
    <source>
        <dbReference type="SAM" id="Phobius"/>
    </source>
</evidence>
<dbReference type="Gene3D" id="1.10.287.630">
    <property type="entry name" value="Helix hairpin bin"/>
    <property type="match status" value="1"/>
</dbReference>
<organism evidence="8 9">
    <name type="scientific">Durusdinium trenchii</name>
    <dbReference type="NCBI Taxonomy" id="1381693"/>
    <lineage>
        <taxon>Eukaryota</taxon>
        <taxon>Sar</taxon>
        <taxon>Alveolata</taxon>
        <taxon>Dinophyceae</taxon>
        <taxon>Suessiales</taxon>
        <taxon>Symbiodiniaceae</taxon>
        <taxon>Durusdinium</taxon>
    </lineage>
</organism>
<dbReference type="SUPFAM" id="SSF51206">
    <property type="entry name" value="cAMP-binding domain-like"/>
    <property type="match status" value="1"/>
</dbReference>
<evidence type="ECO:0000256" key="4">
    <source>
        <dbReference type="ARBA" id="ARBA00023136"/>
    </source>
</evidence>
<feature type="region of interest" description="Disordered" evidence="5">
    <location>
        <begin position="672"/>
        <end position="691"/>
    </location>
</feature>
<feature type="transmembrane region" description="Helical" evidence="6">
    <location>
        <begin position="218"/>
        <end position="234"/>
    </location>
</feature>
<feature type="region of interest" description="Disordered" evidence="5">
    <location>
        <begin position="28"/>
        <end position="88"/>
    </location>
</feature>
<name>A0ABP0NGV2_9DINO</name>
<keyword evidence="4 6" id="KW-0472">Membrane</keyword>
<dbReference type="InterPro" id="IPR005821">
    <property type="entry name" value="Ion_trans_dom"/>
</dbReference>
<feature type="transmembrane region" description="Helical" evidence="6">
    <location>
        <begin position="178"/>
        <end position="198"/>
    </location>
</feature>
<evidence type="ECO:0000256" key="1">
    <source>
        <dbReference type="ARBA" id="ARBA00004141"/>
    </source>
</evidence>
<feature type="domain" description="Ion transport" evidence="7">
    <location>
        <begin position="177"/>
        <end position="425"/>
    </location>
</feature>
<dbReference type="Pfam" id="PF00520">
    <property type="entry name" value="Ion_trans"/>
    <property type="match status" value="1"/>
</dbReference>
<dbReference type="InterPro" id="IPR018490">
    <property type="entry name" value="cNMP-bd_dom_sf"/>
</dbReference>
<dbReference type="PANTHER" id="PTHR45689:SF5">
    <property type="entry name" value="I[[H]] CHANNEL, ISOFORM E"/>
    <property type="match status" value="1"/>
</dbReference>
<reference evidence="8 9" key="1">
    <citation type="submission" date="2024-02" db="EMBL/GenBank/DDBJ databases">
        <authorList>
            <person name="Chen Y."/>
            <person name="Shah S."/>
            <person name="Dougan E. K."/>
            <person name="Thang M."/>
            <person name="Chan C."/>
        </authorList>
    </citation>
    <scope>NUCLEOTIDE SEQUENCE [LARGE SCALE GENOMIC DNA]</scope>
</reference>
<dbReference type="PANTHER" id="PTHR45689">
    <property type="entry name" value="I[[H]] CHANNEL, ISOFORM E"/>
    <property type="match status" value="1"/>
</dbReference>
<feature type="transmembrane region" description="Helical" evidence="6">
    <location>
        <begin position="320"/>
        <end position="341"/>
    </location>
</feature>
<dbReference type="Gene3D" id="1.10.287.70">
    <property type="match status" value="1"/>
</dbReference>
<evidence type="ECO:0000313" key="8">
    <source>
        <dbReference type="EMBL" id="CAK9063011.1"/>
    </source>
</evidence>
<dbReference type="InterPro" id="IPR014710">
    <property type="entry name" value="RmlC-like_jellyroll"/>
</dbReference>
<dbReference type="InterPro" id="IPR051413">
    <property type="entry name" value="K/Na_HCN_channel"/>
</dbReference>
<dbReference type="SUPFAM" id="SSF81324">
    <property type="entry name" value="Voltage-gated potassium channels"/>
    <property type="match status" value="1"/>
</dbReference>
<evidence type="ECO:0000256" key="3">
    <source>
        <dbReference type="ARBA" id="ARBA00022989"/>
    </source>
</evidence>
<comment type="subcellular location">
    <subcellularLocation>
        <location evidence="1">Membrane</location>
        <topology evidence="1">Multi-pass membrane protein</topology>
    </subcellularLocation>
</comment>
<evidence type="ECO:0000256" key="2">
    <source>
        <dbReference type="ARBA" id="ARBA00022692"/>
    </source>
</evidence>
<feature type="compositionally biased region" description="Basic and acidic residues" evidence="5">
    <location>
        <begin position="67"/>
        <end position="76"/>
    </location>
</feature>
<accession>A0ABP0NGV2</accession>
<dbReference type="Proteomes" id="UP001642484">
    <property type="component" value="Unassembled WGS sequence"/>
</dbReference>
<keyword evidence="9" id="KW-1185">Reference proteome</keyword>
<evidence type="ECO:0000256" key="5">
    <source>
        <dbReference type="SAM" id="MobiDB-lite"/>
    </source>
</evidence>
<proteinExistence type="predicted"/>
<keyword evidence="2 6" id="KW-0812">Transmembrane</keyword>
<evidence type="ECO:0000313" key="9">
    <source>
        <dbReference type="Proteomes" id="UP001642484"/>
    </source>
</evidence>
<comment type="caution">
    <text evidence="8">The sequence shown here is derived from an EMBL/GenBank/DDBJ whole genome shotgun (WGS) entry which is preliminary data.</text>
</comment>
<keyword evidence="3 6" id="KW-1133">Transmembrane helix</keyword>
<evidence type="ECO:0000259" key="7">
    <source>
        <dbReference type="Pfam" id="PF00520"/>
    </source>
</evidence>
<gene>
    <name evidence="8" type="ORF">CCMP2556_LOCUS30993</name>
</gene>
<feature type="transmembrane region" description="Helical" evidence="6">
    <location>
        <begin position="394"/>
        <end position="418"/>
    </location>
</feature>
<sequence>MEGQGHRDLFWELHRRLGECYEADVRRGKPLLGHSLPPSPRLSKPRLARSNDGSHEDDSDFASIGPDYRRSPDERGSQSAPQRVESSAAASMSASSLGALAVPLECWLHRAKTCNSRGGTATAATKSFGLAPADDAPSAVPRSAAPHRVLGAAKTVPGMWMRKWSSCVLSPTGHFRNFWDLLGILLLICDAIALPLQFVSPALYDELPALKVIATMEVFFWSTDIALSFCTGYLDKGNLILNRKDIALQYLKSWFLPDLVVTLIDLVITFFSDSEADRASTRILRLLRLFRVVQLGKLTRFASFLRDKFESEVAYTQFTLLLLIIGMILLEHFIACGWFGIGSLDLGGRMTWVEASGAENSSFTLQYTHSLRWAFSQLGIGGTNIEATNEAEGIYSAGVALVSLIIFSTIMGSMTSLVSTLQSKRMEQTQQFGLLRRFLRTSQVHDGLSQRVTRFLHYTYHERMANSDDPYILDFLSKSLQAELQLARYSSQLMRMVFFADVLGNGLSLQEGKSLQTLASQAISLHSLAEDDVVFCAGHAACSAYMVTSGSMRYLQGGFEKDASNDLWISEMCLWTSWNHVGDLVCHSFCKLVAIHSEDFCRIISASVPLQVQAHEYAAVYVEKMNSAASVDDLRIREVQNSGRRASLISLPGLKGGLHWFAFPWGKTPTPVPKTPTPVAKTAQVQPQLLS</sequence>
<dbReference type="EMBL" id="CAXAMN010021751">
    <property type="protein sequence ID" value="CAK9063011.1"/>
    <property type="molecule type" value="Genomic_DNA"/>
</dbReference>
<dbReference type="Gene3D" id="2.60.120.10">
    <property type="entry name" value="Jelly Rolls"/>
    <property type="match status" value="1"/>
</dbReference>
<protein>
    <recommendedName>
        <fullName evidence="7">Ion transport domain-containing protein</fullName>
    </recommendedName>
</protein>